<reference evidence="9 10" key="1">
    <citation type="submission" date="2015-01" db="EMBL/GenBank/DDBJ databases">
        <title>The Genome Sequence of Exophiala xenobiotica CBS118157.</title>
        <authorList>
            <consortium name="The Broad Institute Genomics Platform"/>
            <person name="Cuomo C."/>
            <person name="de Hoog S."/>
            <person name="Gorbushina A."/>
            <person name="Stielow B."/>
            <person name="Teixiera M."/>
            <person name="Abouelleil A."/>
            <person name="Chapman S.B."/>
            <person name="Priest M."/>
            <person name="Young S.K."/>
            <person name="Wortman J."/>
            <person name="Nusbaum C."/>
            <person name="Birren B."/>
        </authorList>
    </citation>
    <scope>NUCLEOTIDE SEQUENCE [LARGE SCALE GENOMIC DNA]</scope>
    <source>
        <strain evidence="9 10">CBS 118157</strain>
    </source>
</reference>
<name>A0A0D2BFX9_9EURO</name>
<dbReference type="Pfam" id="PF04082">
    <property type="entry name" value="Fungal_trans"/>
    <property type="match status" value="1"/>
</dbReference>
<proteinExistence type="predicted"/>
<feature type="domain" description="Zn(2)-C6 fungal-type" evidence="8">
    <location>
        <begin position="28"/>
        <end position="58"/>
    </location>
</feature>
<evidence type="ECO:0000256" key="3">
    <source>
        <dbReference type="ARBA" id="ARBA00022833"/>
    </source>
</evidence>
<dbReference type="GO" id="GO:0008270">
    <property type="term" value="F:zinc ion binding"/>
    <property type="evidence" value="ECO:0007669"/>
    <property type="project" value="InterPro"/>
</dbReference>
<protein>
    <recommendedName>
        <fullName evidence="8">Zn(2)-C6 fungal-type domain-containing protein</fullName>
    </recommendedName>
</protein>
<keyword evidence="5" id="KW-0238">DNA-binding</keyword>
<dbReference type="GO" id="GO:0045944">
    <property type="term" value="P:positive regulation of transcription by RNA polymerase II"/>
    <property type="evidence" value="ECO:0007669"/>
    <property type="project" value="TreeGrafter"/>
</dbReference>
<dbReference type="InterPro" id="IPR036864">
    <property type="entry name" value="Zn2-C6_fun-type_DNA-bd_sf"/>
</dbReference>
<dbReference type="CDD" id="cd12148">
    <property type="entry name" value="fungal_TF_MHR"/>
    <property type="match status" value="1"/>
</dbReference>
<dbReference type="HOGENOM" id="CLU_018404_1_0_1"/>
<dbReference type="InterPro" id="IPR052202">
    <property type="entry name" value="Yeast_MetPath_Reg"/>
</dbReference>
<evidence type="ECO:0000256" key="5">
    <source>
        <dbReference type="ARBA" id="ARBA00023125"/>
    </source>
</evidence>
<dbReference type="PANTHER" id="PTHR47782:SF1">
    <property type="entry name" value="PYRIMIDINE PATHWAY REGULATORY PROTEIN 1"/>
    <property type="match status" value="1"/>
</dbReference>
<dbReference type="PROSITE" id="PS00463">
    <property type="entry name" value="ZN2_CY6_FUNGAL_1"/>
    <property type="match status" value="1"/>
</dbReference>
<dbReference type="InterPro" id="IPR001138">
    <property type="entry name" value="Zn2Cys6_DnaBD"/>
</dbReference>
<evidence type="ECO:0000256" key="2">
    <source>
        <dbReference type="ARBA" id="ARBA00022723"/>
    </source>
</evidence>
<accession>A0A0D2BFX9</accession>
<keyword evidence="3" id="KW-0862">Zinc</keyword>
<comment type="subcellular location">
    <subcellularLocation>
        <location evidence="1">Nucleus</location>
    </subcellularLocation>
</comment>
<dbReference type="GO" id="GO:0005634">
    <property type="term" value="C:nucleus"/>
    <property type="evidence" value="ECO:0007669"/>
    <property type="project" value="UniProtKB-SubCell"/>
</dbReference>
<dbReference type="GO" id="GO:0006351">
    <property type="term" value="P:DNA-templated transcription"/>
    <property type="evidence" value="ECO:0007669"/>
    <property type="project" value="InterPro"/>
</dbReference>
<dbReference type="PANTHER" id="PTHR47782">
    <property type="entry name" value="ZN(II)2CYS6 TRANSCRIPTION FACTOR (EUROFUNG)-RELATED"/>
    <property type="match status" value="1"/>
</dbReference>
<dbReference type="RefSeq" id="XP_013311675.1">
    <property type="nucleotide sequence ID" value="XM_013456221.1"/>
</dbReference>
<keyword evidence="7" id="KW-0539">Nucleus</keyword>
<dbReference type="InterPro" id="IPR007219">
    <property type="entry name" value="XnlR_reg_dom"/>
</dbReference>
<evidence type="ECO:0000313" key="9">
    <source>
        <dbReference type="EMBL" id="KIW51091.1"/>
    </source>
</evidence>
<gene>
    <name evidence="9" type="ORF">PV05_09843</name>
</gene>
<dbReference type="SMART" id="SM00066">
    <property type="entry name" value="GAL4"/>
    <property type="match status" value="1"/>
</dbReference>
<keyword evidence="2" id="KW-0479">Metal-binding</keyword>
<dbReference type="SMART" id="SM00906">
    <property type="entry name" value="Fungal_trans"/>
    <property type="match status" value="1"/>
</dbReference>
<dbReference type="CDD" id="cd00067">
    <property type="entry name" value="GAL4"/>
    <property type="match status" value="1"/>
</dbReference>
<keyword evidence="4" id="KW-0805">Transcription regulation</keyword>
<dbReference type="GeneID" id="25331751"/>
<dbReference type="SUPFAM" id="SSF57701">
    <property type="entry name" value="Zn2/Cys6 DNA-binding domain"/>
    <property type="match status" value="1"/>
</dbReference>
<sequence>MEISIPGTCEHNNTPMIKTQRVRRRALTCARCRHRKITCDAISPSCSSCLAAGASCVAWNSAAKSTAPRSIVRYLEERIAALESSVTSSPCSLRSAESLYQHSRADGPSLSGGISHALLDTTTSFLGLTQHTRLAGCVVAPTKVPSAKDSFSLSDLDENNPRTILNQQPSHLSPTSVPVQVARFLFSTYITRIIHQYPFYHVSDVEQAFSAIFPDGCDRPIPESHAEARDIYIVSLIMAISLSTAARNKQAHAHGLATGLFKKAMLQVPAVLSNDLSGLQALLLLIQYTFLNPSVANLWLLTGVSSEACFDMGLHKDLPDGAIDVASKDLRRRIFWCAWEMEVAVSAGFQRPIRTLNKYINVPFPTEYDDRAVHQHGIATTGPKVKFVSRRIWLFRQIESEIISILYQDEPLPTDSMSLDQWLIDVDKRISQWRHEVHQSAAQNQDDPLVKLQWDEISLYTDIAYHYILVLMYGPSPRLKSPPRRNLIKAFEAGVKVATGYWEQANTEFGKIKYVFHPCYHTFSSAVVFLKVLQSCKADIAHLYTSEEVEDYALCFSRLFSTIAERWPAATLCLEEFDRLWGTVKKEYADFLQLKEINSLTQTWLGHSVSPDDLDDTTDISGDLNFMPFFNTYTTTTESDWNTAWTVMPNDWNAEFNFGMDFTDSVGA</sequence>
<dbReference type="EMBL" id="KN847322">
    <property type="protein sequence ID" value="KIW51091.1"/>
    <property type="molecule type" value="Genomic_DNA"/>
</dbReference>
<dbReference type="Gene3D" id="4.10.240.10">
    <property type="entry name" value="Zn(2)-C6 fungal-type DNA-binding domain"/>
    <property type="match status" value="1"/>
</dbReference>
<evidence type="ECO:0000256" key="7">
    <source>
        <dbReference type="ARBA" id="ARBA00023242"/>
    </source>
</evidence>
<dbReference type="GO" id="GO:0000981">
    <property type="term" value="F:DNA-binding transcription factor activity, RNA polymerase II-specific"/>
    <property type="evidence" value="ECO:0007669"/>
    <property type="project" value="InterPro"/>
</dbReference>
<evidence type="ECO:0000256" key="6">
    <source>
        <dbReference type="ARBA" id="ARBA00023163"/>
    </source>
</evidence>
<evidence type="ECO:0000256" key="4">
    <source>
        <dbReference type="ARBA" id="ARBA00023015"/>
    </source>
</evidence>
<dbReference type="CDD" id="cd14723">
    <property type="entry name" value="ZIP_Ppr1"/>
    <property type="match status" value="1"/>
</dbReference>
<evidence type="ECO:0000256" key="1">
    <source>
        <dbReference type="ARBA" id="ARBA00004123"/>
    </source>
</evidence>
<dbReference type="STRING" id="348802.A0A0D2BFX9"/>
<dbReference type="AlphaFoldDB" id="A0A0D2BFX9"/>
<dbReference type="PROSITE" id="PS50048">
    <property type="entry name" value="ZN2_CY6_FUNGAL_2"/>
    <property type="match status" value="1"/>
</dbReference>
<dbReference type="OrthoDB" id="189997at2759"/>
<dbReference type="Proteomes" id="UP000054342">
    <property type="component" value="Unassembled WGS sequence"/>
</dbReference>
<organism evidence="9 10">
    <name type="scientific">Exophiala xenobiotica</name>
    <dbReference type="NCBI Taxonomy" id="348802"/>
    <lineage>
        <taxon>Eukaryota</taxon>
        <taxon>Fungi</taxon>
        <taxon>Dikarya</taxon>
        <taxon>Ascomycota</taxon>
        <taxon>Pezizomycotina</taxon>
        <taxon>Eurotiomycetes</taxon>
        <taxon>Chaetothyriomycetidae</taxon>
        <taxon>Chaetothyriales</taxon>
        <taxon>Herpotrichiellaceae</taxon>
        <taxon>Exophiala</taxon>
    </lineage>
</organism>
<dbReference type="GO" id="GO:0043565">
    <property type="term" value="F:sequence-specific DNA binding"/>
    <property type="evidence" value="ECO:0007669"/>
    <property type="project" value="TreeGrafter"/>
</dbReference>
<keyword evidence="6" id="KW-0804">Transcription</keyword>
<keyword evidence="10" id="KW-1185">Reference proteome</keyword>
<dbReference type="Pfam" id="PF00172">
    <property type="entry name" value="Zn_clus"/>
    <property type="match status" value="1"/>
</dbReference>
<evidence type="ECO:0000313" key="10">
    <source>
        <dbReference type="Proteomes" id="UP000054342"/>
    </source>
</evidence>
<evidence type="ECO:0000259" key="8">
    <source>
        <dbReference type="PROSITE" id="PS50048"/>
    </source>
</evidence>